<dbReference type="Proteomes" id="UP000327468">
    <property type="component" value="Chromosome 16"/>
</dbReference>
<evidence type="ECO:0000256" key="6">
    <source>
        <dbReference type="ARBA" id="ARBA00022837"/>
    </source>
</evidence>
<dbReference type="GO" id="GO:0005912">
    <property type="term" value="C:adherens junction"/>
    <property type="evidence" value="ECO:0007669"/>
    <property type="project" value="TreeGrafter"/>
</dbReference>
<keyword evidence="6 10" id="KW-0106">Calcium</keyword>
<feature type="domain" description="Cadherin" evidence="13">
    <location>
        <begin position="131"/>
        <end position="235"/>
    </location>
</feature>
<name>A0A5N5LTV4_PANHP</name>
<dbReference type="AlphaFoldDB" id="A0A5N5LTV4"/>
<dbReference type="InterPro" id="IPR015919">
    <property type="entry name" value="Cadherin-like_sf"/>
</dbReference>
<sequence>MRTITAIMIILFIMTQGGAREIGSSVSKIRQKRSWVVDIITMKRGHQGFLGFLKFYVNTEECEIYGPGINDNPKDLFVINKSTKEISVTGNVDYGDRKNFTLVFECAALKDVYERLAVDILIEEVYEPYFSKGIYVISVEESMLQGTNLLTLHAPNRTIQEILTFDVKVTSNPHDVMFFINEKRELSFRGCLDYEENKKYTVVVEAKDQKNVNPHSSTATVIINVTDKNDQRPVITSKTGTGRVKEGSIGTEVYRIQVHDKDSPGSPAWRANFTLRGEKAENFKIEVNPKTNDGILSVIKPLDYEETQKLNLTAEVENDEPFFSCSVRKMHYDGKEWEVDYSRNGSSASMFSFLIIIDDVNEPPVFTDIIKFITVMENTPPGHSLWTFTVRDQDQNPPNTHRFIKGKDIDNWVTIDSRTGKVSTAKVLDRESLFVKNSTYTVILLAVDDGTPPQTGTGTLIIQLLDENDNAPVLKDNEVTICLPQSMTNITAVDPDLPPFTKPFIYEILENKRKWRLEPPHGETVNLVKDSSVYSGSYELILNISDSGGLSSRQKLSVTVRNCSAHSRSDTIRTRVPGIFITFICLLLMLCVLLMVLKCSWCSYTAEKKPFPEFEESKSVVFRYNDEGPGSDVEMELQKKFTLPPYNKLDIIAKKKKMKGHNRHDWKILQKQRKWKRTHFQESWEITEKDWNKTCTVSDVSQFQMWKMLNTVIEEKLLRLHEEEKELCDYKPHQYDNEGEPEDLAQLDSISMADSYFSLGDLQNLVSKFQRLAAKCRPDYIQESTMSQASLSSQQ</sequence>
<evidence type="ECO:0000256" key="7">
    <source>
        <dbReference type="ARBA" id="ARBA00022889"/>
    </source>
</evidence>
<feature type="signal peptide" evidence="12">
    <location>
        <begin position="1"/>
        <end position="19"/>
    </location>
</feature>
<proteinExistence type="predicted"/>
<evidence type="ECO:0000313" key="14">
    <source>
        <dbReference type="EMBL" id="KAB5546042.1"/>
    </source>
</evidence>
<keyword evidence="9" id="KW-0325">Glycoprotein</keyword>
<keyword evidence="3" id="KW-0479">Metal-binding</keyword>
<dbReference type="GO" id="GO:0044331">
    <property type="term" value="P:cell-cell adhesion mediated by cadherin"/>
    <property type="evidence" value="ECO:0007669"/>
    <property type="project" value="TreeGrafter"/>
</dbReference>
<dbReference type="GO" id="GO:0045296">
    <property type="term" value="F:cadherin binding"/>
    <property type="evidence" value="ECO:0007669"/>
    <property type="project" value="TreeGrafter"/>
</dbReference>
<evidence type="ECO:0000313" key="15">
    <source>
        <dbReference type="Proteomes" id="UP000327468"/>
    </source>
</evidence>
<feature type="domain" description="Cadherin" evidence="13">
    <location>
        <begin position="487"/>
        <end position="579"/>
    </location>
</feature>
<keyword evidence="2" id="KW-1003">Cell membrane</keyword>
<reference evidence="14 15" key="1">
    <citation type="submission" date="2019-06" db="EMBL/GenBank/DDBJ databases">
        <title>A chromosome-scale genome assembly of the striped catfish, Pangasianodon hypophthalmus.</title>
        <authorList>
            <person name="Wen M."/>
            <person name="Zahm M."/>
            <person name="Roques C."/>
            <person name="Cabau C."/>
            <person name="Klopp C."/>
            <person name="Donnadieu C."/>
            <person name="Jouanno E."/>
            <person name="Avarre J.-C."/>
            <person name="Campet M."/>
            <person name="Ha T.T.T."/>
            <person name="Dugue R."/>
            <person name="Lampietro C."/>
            <person name="Louis A."/>
            <person name="Herpin A."/>
            <person name="Echchiki A."/>
            <person name="Berthelot C."/>
            <person name="Parey E."/>
            <person name="Roest-Crollius H."/>
            <person name="Braasch I."/>
            <person name="Postlethwait J."/>
            <person name="Bobe J."/>
            <person name="Montfort J."/>
            <person name="Bouchez O."/>
            <person name="Begum T."/>
            <person name="Schartl M."/>
            <person name="Guiguen Y."/>
        </authorList>
    </citation>
    <scope>NUCLEOTIDE SEQUENCE [LARGE SCALE GENOMIC DNA]</scope>
    <source>
        <strain evidence="14 15">Indonesia</strain>
        <tissue evidence="14">Blood</tissue>
    </source>
</reference>
<dbReference type="FunFam" id="2.60.40.60:FF:000095">
    <property type="entry name" value="Cadherin 13"/>
    <property type="match status" value="1"/>
</dbReference>
<evidence type="ECO:0000256" key="8">
    <source>
        <dbReference type="ARBA" id="ARBA00023136"/>
    </source>
</evidence>
<dbReference type="SMART" id="SM00112">
    <property type="entry name" value="CA"/>
    <property type="match status" value="4"/>
</dbReference>
<dbReference type="PANTHER" id="PTHR24027:SF433">
    <property type="entry name" value="CADHERIN 27-RELATED"/>
    <property type="match status" value="1"/>
</dbReference>
<feature type="domain" description="Cadherin" evidence="13">
    <location>
        <begin position="250"/>
        <end position="366"/>
    </location>
</feature>
<evidence type="ECO:0000256" key="4">
    <source>
        <dbReference type="ARBA" id="ARBA00022729"/>
    </source>
</evidence>
<evidence type="ECO:0000256" key="1">
    <source>
        <dbReference type="ARBA" id="ARBA00004236"/>
    </source>
</evidence>
<dbReference type="GO" id="GO:0034332">
    <property type="term" value="P:adherens junction organization"/>
    <property type="evidence" value="ECO:0007669"/>
    <property type="project" value="TreeGrafter"/>
</dbReference>
<evidence type="ECO:0000256" key="12">
    <source>
        <dbReference type="SAM" id="SignalP"/>
    </source>
</evidence>
<feature type="chain" id="PRO_5024460977" description="Cadherin domain-containing protein" evidence="12">
    <location>
        <begin position="20"/>
        <end position="795"/>
    </location>
</feature>
<dbReference type="GO" id="GO:0016342">
    <property type="term" value="C:catenin complex"/>
    <property type="evidence" value="ECO:0007669"/>
    <property type="project" value="TreeGrafter"/>
</dbReference>
<dbReference type="InterPro" id="IPR039808">
    <property type="entry name" value="Cadherin"/>
</dbReference>
<keyword evidence="7" id="KW-0130">Cell adhesion</keyword>
<keyword evidence="4 12" id="KW-0732">Signal</keyword>
<keyword evidence="11" id="KW-0812">Transmembrane</keyword>
<dbReference type="GO" id="GO:0005509">
    <property type="term" value="F:calcium ion binding"/>
    <property type="evidence" value="ECO:0007669"/>
    <property type="project" value="UniProtKB-UniRule"/>
</dbReference>
<dbReference type="GO" id="GO:0016477">
    <property type="term" value="P:cell migration"/>
    <property type="evidence" value="ECO:0007669"/>
    <property type="project" value="TreeGrafter"/>
</dbReference>
<comment type="subcellular location">
    <subcellularLocation>
        <location evidence="1">Cell membrane</location>
    </subcellularLocation>
</comment>
<evidence type="ECO:0000256" key="3">
    <source>
        <dbReference type="ARBA" id="ARBA00022723"/>
    </source>
</evidence>
<dbReference type="Gene3D" id="2.60.40.60">
    <property type="entry name" value="Cadherins"/>
    <property type="match status" value="4"/>
</dbReference>
<evidence type="ECO:0000256" key="2">
    <source>
        <dbReference type="ARBA" id="ARBA00022475"/>
    </source>
</evidence>
<dbReference type="SUPFAM" id="SSF49313">
    <property type="entry name" value="Cadherin-like"/>
    <property type="match status" value="4"/>
</dbReference>
<dbReference type="Pfam" id="PF00028">
    <property type="entry name" value="Cadherin"/>
    <property type="match status" value="3"/>
</dbReference>
<feature type="domain" description="Cadherin" evidence="13">
    <location>
        <begin position="367"/>
        <end position="474"/>
    </location>
</feature>
<feature type="transmembrane region" description="Helical" evidence="11">
    <location>
        <begin position="576"/>
        <end position="597"/>
    </location>
</feature>
<evidence type="ECO:0000256" key="11">
    <source>
        <dbReference type="SAM" id="Phobius"/>
    </source>
</evidence>
<comment type="caution">
    <text evidence="14">The sequence shown here is derived from an EMBL/GenBank/DDBJ whole genome shotgun (WGS) entry which is preliminary data.</text>
</comment>
<dbReference type="GO" id="GO:0007043">
    <property type="term" value="P:cell-cell junction assembly"/>
    <property type="evidence" value="ECO:0007669"/>
    <property type="project" value="TreeGrafter"/>
</dbReference>
<dbReference type="CDD" id="cd11304">
    <property type="entry name" value="Cadherin_repeat"/>
    <property type="match status" value="3"/>
</dbReference>
<dbReference type="EMBL" id="VFJC01000017">
    <property type="protein sequence ID" value="KAB5546042.1"/>
    <property type="molecule type" value="Genomic_DNA"/>
</dbReference>
<evidence type="ECO:0000256" key="9">
    <source>
        <dbReference type="ARBA" id="ARBA00023180"/>
    </source>
</evidence>
<dbReference type="InterPro" id="IPR002126">
    <property type="entry name" value="Cadherin-like_dom"/>
</dbReference>
<dbReference type="PROSITE" id="PS00232">
    <property type="entry name" value="CADHERIN_1"/>
    <property type="match status" value="1"/>
</dbReference>
<accession>A0A5N5LTV4</accession>
<dbReference type="FunFam" id="2.60.40.60:FF:000019">
    <property type="entry name" value="Cadherin 2"/>
    <property type="match status" value="1"/>
</dbReference>
<dbReference type="PRINTS" id="PR00205">
    <property type="entry name" value="CADHERIN"/>
</dbReference>
<evidence type="ECO:0000259" key="13">
    <source>
        <dbReference type="PROSITE" id="PS50268"/>
    </source>
</evidence>
<organism evidence="14 15">
    <name type="scientific">Pangasianodon hypophthalmus</name>
    <name type="common">Striped catfish</name>
    <name type="synonym">Helicophagus hypophthalmus</name>
    <dbReference type="NCBI Taxonomy" id="310915"/>
    <lineage>
        <taxon>Eukaryota</taxon>
        <taxon>Metazoa</taxon>
        <taxon>Chordata</taxon>
        <taxon>Craniata</taxon>
        <taxon>Vertebrata</taxon>
        <taxon>Euteleostomi</taxon>
        <taxon>Actinopterygii</taxon>
        <taxon>Neopterygii</taxon>
        <taxon>Teleostei</taxon>
        <taxon>Ostariophysi</taxon>
        <taxon>Siluriformes</taxon>
        <taxon>Pangasiidae</taxon>
        <taxon>Pangasianodon</taxon>
    </lineage>
</organism>
<dbReference type="GO" id="GO:0000902">
    <property type="term" value="P:cell morphogenesis"/>
    <property type="evidence" value="ECO:0007669"/>
    <property type="project" value="TreeGrafter"/>
</dbReference>
<gene>
    <name evidence="14" type="ORF">PHYPO_G00067550</name>
</gene>
<keyword evidence="15" id="KW-1185">Reference proteome</keyword>
<keyword evidence="11" id="KW-1133">Transmembrane helix</keyword>
<keyword evidence="8 11" id="KW-0472">Membrane</keyword>
<evidence type="ECO:0000256" key="10">
    <source>
        <dbReference type="PROSITE-ProRule" id="PRU00043"/>
    </source>
</evidence>
<dbReference type="InterPro" id="IPR020894">
    <property type="entry name" value="Cadherin_CS"/>
</dbReference>
<evidence type="ECO:0000256" key="5">
    <source>
        <dbReference type="ARBA" id="ARBA00022737"/>
    </source>
</evidence>
<protein>
    <recommendedName>
        <fullName evidence="13">Cadherin domain-containing protein</fullName>
    </recommendedName>
</protein>
<dbReference type="GO" id="GO:0007156">
    <property type="term" value="P:homophilic cell adhesion via plasma membrane adhesion molecules"/>
    <property type="evidence" value="ECO:0007669"/>
    <property type="project" value="InterPro"/>
</dbReference>
<keyword evidence="5" id="KW-0677">Repeat</keyword>
<dbReference type="PANTHER" id="PTHR24027">
    <property type="entry name" value="CADHERIN-23"/>
    <property type="match status" value="1"/>
</dbReference>
<dbReference type="PROSITE" id="PS50268">
    <property type="entry name" value="CADHERIN_2"/>
    <property type="match status" value="4"/>
</dbReference>
<dbReference type="GO" id="GO:0016339">
    <property type="term" value="P:calcium-dependent cell-cell adhesion via plasma membrane cell adhesion molecules"/>
    <property type="evidence" value="ECO:0007669"/>
    <property type="project" value="TreeGrafter"/>
</dbReference>
<dbReference type="GO" id="GO:0008013">
    <property type="term" value="F:beta-catenin binding"/>
    <property type="evidence" value="ECO:0007669"/>
    <property type="project" value="TreeGrafter"/>
</dbReference>